<dbReference type="AlphaFoldDB" id="A0A4R1B9R7"/>
<accession>A0A4R1B9R7</accession>
<keyword evidence="1" id="KW-0472">Membrane</keyword>
<feature type="transmembrane region" description="Helical" evidence="1">
    <location>
        <begin position="12"/>
        <end position="33"/>
    </location>
</feature>
<sequence>MRGLSYKDRRELYGLAILAGVLALVGLAAKTGSARAGEVFQYGVGFLGGYALVFLLTLSKRWGRRVAALLALIFLAYLASRPSLEVSGASLAAGTGFGFSIAVVRRLFPSPFEPRSPEEARRRGREALRNWLVVGSLWLGLAVLVLTLFGVLVLFVYAVGTFAERGW</sequence>
<dbReference type="RefSeq" id="WP_132692815.1">
    <property type="nucleotide sequence ID" value="NZ_SKBU01000038.1"/>
</dbReference>
<feature type="transmembrane region" description="Helical" evidence="1">
    <location>
        <begin position="131"/>
        <end position="159"/>
    </location>
</feature>
<proteinExistence type="predicted"/>
<feature type="transmembrane region" description="Helical" evidence="1">
    <location>
        <begin position="39"/>
        <end position="59"/>
    </location>
</feature>
<reference evidence="2 3" key="1">
    <citation type="submission" date="2019-03" db="EMBL/GenBank/DDBJ databases">
        <title>Whole genome sequence of a novel Rubrobacter taiwanensis strain, isolated from Yellowstone National Park.</title>
        <authorList>
            <person name="Freed S."/>
            <person name="Ramaley R.F."/>
            <person name="Kyndt J.A."/>
        </authorList>
    </citation>
    <scope>NUCLEOTIDE SEQUENCE [LARGE SCALE GENOMIC DNA]</scope>
    <source>
        <strain evidence="2 3">Yellowstone</strain>
    </source>
</reference>
<dbReference type="EMBL" id="SKBU01000038">
    <property type="protein sequence ID" value="TCJ13647.1"/>
    <property type="molecule type" value="Genomic_DNA"/>
</dbReference>
<name>A0A4R1B9R7_9ACTN</name>
<gene>
    <name evidence="2" type="ORF">E0L93_14615</name>
</gene>
<keyword evidence="1" id="KW-0812">Transmembrane</keyword>
<organism evidence="2 3">
    <name type="scientific">Rubrobacter taiwanensis</name>
    <dbReference type="NCBI Taxonomy" id="185139"/>
    <lineage>
        <taxon>Bacteria</taxon>
        <taxon>Bacillati</taxon>
        <taxon>Actinomycetota</taxon>
        <taxon>Rubrobacteria</taxon>
        <taxon>Rubrobacterales</taxon>
        <taxon>Rubrobacteraceae</taxon>
        <taxon>Rubrobacter</taxon>
    </lineage>
</organism>
<evidence type="ECO:0000313" key="3">
    <source>
        <dbReference type="Proteomes" id="UP000295244"/>
    </source>
</evidence>
<protein>
    <submittedName>
        <fullName evidence="2">Uncharacterized protein</fullName>
    </submittedName>
</protein>
<evidence type="ECO:0000256" key="1">
    <source>
        <dbReference type="SAM" id="Phobius"/>
    </source>
</evidence>
<comment type="caution">
    <text evidence="2">The sequence shown here is derived from an EMBL/GenBank/DDBJ whole genome shotgun (WGS) entry which is preliminary data.</text>
</comment>
<evidence type="ECO:0000313" key="2">
    <source>
        <dbReference type="EMBL" id="TCJ13647.1"/>
    </source>
</evidence>
<keyword evidence="1" id="KW-1133">Transmembrane helix</keyword>
<dbReference type="Proteomes" id="UP000295244">
    <property type="component" value="Unassembled WGS sequence"/>
</dbReference>
<keyword evidence="3" id="KW-1185">Reference proteome</keyword>